<evidence type="ECO:0000313" key="2">
    <source>
        <dbReference type="EMBL" id="MDC3420346.1"/>
    </source>
</evidence>
<dbReference type="Proteomes" id="UP001145072">
    <property type="component" value="Unassembled WGS sequence"/>
</dbReference>
<dbReference type="AlphaFoldDB" id="A0A9X3WN27"/>
<dbReference type="InterPro" id="IPR052539">
    <property type="entry name" value="MGD_biosynthesis_adapter"/>
</dbReference>
<dbReference type="PANTHER" id="PTHR40072">
    <property type="entry name" value="MOLYBDOPTERIN-GUANINE DINUCLEOTIDE BIOSYNTHESIS ADAPTER PROTEIN-RELATED"/>
    <property type="match status" value="1"/>
</dbReference>
<protein>
    <submittedName>
        <fullName evidence="2">Molybdopterin-guanine dinucleotide biosynthesis protein B</fullName>
    </submittedName>
</protein>
<dbReference type="InterPro" id="IPR004435">
    <property type="entry name" value="MobB_dom"/>
</dbReference>
<name>A0A9X3WN27_9BACI</name>
<dbReference type="GO" id="GO:0005525">
    <property type="term" value="F:GTP binding"/>
    <property type="evidence" value="ECO:0007669"/>
    <property type="project" value="InterPro"/>
</dbReference>
<dbReference type="RefSeq" id="WP_259868959.1">
    <property type="nucleotide sequence ID" value="NZ_JAMQJZ010000005.1"/>
</dbReference>
<sequence>MIPIQIVGYKNSGKTTFSCQLIAALKERKIQVASLKHHGHGGVPLGFENTDSEKHLAAGAVVSGVEGAGVLQLSLSQSIWDIEKILTFYQLMEVELVVIEGFKQQHFGKVVLIREEEDLDLLKQLSNVVAVVSMVAIEQSEQYQVFETSDAAINWIMHNLHLFAKHEE</sequence>
<accession>A0A9X3WN27</accession>
<dbReference type="EMBL" id="JAMQJZ010000005">
    <property type="protein sequence ID" value="MDC3420346.1"/>
    <property type="molecule type" value="Genomic_DNA"/>
</dbReference>
<proteinExistence type="predicted"/>
<evidence type="ECO:0000313" key="3">
    <source>
        <dbReference type="Proteomes" id="UP001145072"/>
    </source>
</evidence>
<reference evidence="2" key="1">
    <citation type="submission" date="2022-06" db="EMBL/GenBank/DDBJ databases">
        <title>Aquibacillus sp. a new bacterium isolated from soil saline samples.</title>
        <authorList>
            <person name="Galisteo C."/>
            <person name="De La Haba R."/>
            <person name="Sanchez-Porro C."/>
            <person name="Ventosa A."/>
        </authorList>
    </citation>
    <scope>NUCLEOTIDE SEQUENCE</scope>
    <source>
        <strain evidence="2">JCM 12387</strain>
    </source>
</reference>
<dbReference type="SUPFAM" id="SSF52540">
    <property type="entry name" value="P-loop containing nucleoside triphosphate hydrolases"/>
    <property type="match status" value="1"/>
</dbReference>
<dbReference type="PANTHER" id="PTHR40072:SF1">
    <property type="entry name" value="MOLYBDOPTERIN-GUANINE DINUCLEOTIDE BIOSYNTHESIS ADAPTER PROTEIN"/>
    <property type="match status" value="1"/>
</dbReference>
<keyword evidence="3" id="KW-1185">Reference proteome</keyword>
<dbReference type="InterPro" id="IPR027417">
    <property type="entry name" value="P-loop_NTPase"/>
</dbReference>
<evidence type="ECO:0000259" key="1">
    <source>
        <dbReference type="Pfam" id="PF03205"/>
    </source>
</evidence>
<dbReference type="GO" id="GO:0006777">
    <property type="term" value="P:Mo-molybdopterin cofactor biosynthetic process"/>
    <property type="evidence" value="ECO:0007669"/>
    <property type="project" value="InterPro"/>
</dbReference>
<organism evidence="2 3">
    <name type="scientific">Aquibacillus koreensis</name>
    <dbReference type="NCBI Taxonomy" id="279446"/>
    <lineage>
        <taxon>Bacteria</taxon>
        <taxon>Bacillati</taxon>
        <taxon>Bacillota</taxon>
        <taxon>Bacilli</taxon>
        <taxon>Bacillales</taxon>
        <taxon>Bacillaceae</taxon>
        <taxon>Aquibacillus</taxon>
    </lineage>
</organism>
<gene>
    <name evidence="2" type="primary">mobB</name>
    <name evidence="2" type="ORF">NC661_08210</name>
</gene>
<dbReference type="NCBIfam" id="TIGR00176">
    <property type="entry name" value="mobB"/>
    <property type="match status" value="1"/>
</dbReference>
<feature type="domain" description="Molybdopterin-guanine dinucleotide biosynthesis protein B (MobB)" evidence="1">
    <location>
        <begin position="4"/>
        <end position="133"/>
    </location>
</feature>
<comment type="caution">
    <text evidence="2">The sequence shown here is derived from an EMBL/GenBank/DDBJ whole genome shotgun (WGS) entry which is preliminary data.</text>
</comment>
<dbReference type="Gene3D" id="3.40.50.300">
    <property type="entry name" value="P-loop containing nucleotide triphosphate hydrolases"/>
    <property type="match status" value="1"/>
</dbReference>
<dbReference type="Pfam" id="PF03205">
    <property type="entry name" value="MobB"/>
    <property type="match status" value="1"/>
</dbReference>